<evidence type="ECO:0000259" key="8">
    <source>
        <dbReference type="PROSITE" id="PS50113"/>
    </source>
</evidence>
<dbReference type="InterPro" id="IPR004090">
    <property type="entry name" value="Chemotax_Me-accpt_rcpt"/>
</dbReference>
<dbReference type="OrthoDB" id="9765776at2"/>
<sequence>MQFLRTRGQSSAKAVLDALSRTLTIVEFDPKGRIVAANANFCKLTGYAEEELLGRHHRMLVTEEDGRSADYQTFWERLAKGEAMTGEFRRVGRDGRELWLKASYNPIVNAFGTVVRVVKEATDMTGWRDKVAEVDAKLDAISATQAIIEFTPSGEVLTANRNFLDVMGYGLDEIRGRHHRMFVEPQFAQSADYASFWARLNRGEYLSDEYKRIGKGGREIWLFAFYNPIRGADGRVLKIVKFATDVTPRVNVLQAVGTGLHELSRANLDCRIDQHFPAVFEALRTDFNSSLNAITRRLSEVVGDVAAIRETSREIVEANGDLSRRTETQARNLERTSASLDEITATVRGAAGNASSASEVMRTARLDAENSGNIVGRAVVAMKSIETSSREIGQIIGLIDEIAFQTSLLALNAGVEAARAGEAGRGFAVVASEVRSLAQRSADAAKQIKTLVSVSGQEVENGVRLVDETGQALMRIVQHVAEVSGIVARMSGSSSEQALALGEINTAVKEMDQLTQHNAALVEQTAARSAVLADLAVSLDSTVGEFRLPADRTPGGSVVPLRQAASIRSSSDVLATSASPARTGSAARKAQPMIEAENWEDF</sequence>
<dbReference type="AlphaFoldDB" id="A0A371X807"/>
<dbReference type="InterPro" id="IPR051310">
    <property type="entry name" value="MCP_chemotaxis"/>
</dbReference>
<evidence type="ECO:0000256" key="3">
    <source>
        <dbReference type="ARBA" id="ARBA00029447"/>
    </source>
</evidence>
<feature type="domain" description="PAC" evidence="8">
    <location>
        <begin position="84"/>
        <end position="136"/>
    </location>
</feature>
<comment type="similarity">
    <text evidence="3">Belongs to the methyl-accepting chemotaxis (MCP) protein family.</text>
</comment>
<organism evidence="9 10">
    <name type="scientific">Fulvimarina endophytica</name>
    <dbReference type="NCBI Taxonomy" id="2293836"/>
    <lineage>
        <taxon>Bacteria</taxon>
        <taxon>Pseudomonadati</taxon>
        <taxon>Pseudomonadota</taxon>
        <taxon>Alphaproteobacteria</taxon>
        <taxon>Hyphomicrobiales</taxon>
        <taxon>Aurantimonadaceae</taxon>
        <taxon>Fulvimarina</taxon>
    </lineage>
</organism>
<keyword evidence="4" id="KW-0807">Transducer</keyword>
<dbReference type="Pfam" id="PF08447">
    <property type="entry name" value="PAS_3"/>
    <property type="match status" value="2"/>
</dbReference>
<dbReference type="PANTHER" id="PTHR43531">
    <property type="entry name" value="PROTEIN ICFG"/>
    <property type="match status" value="1"/>
</dbReference>
<dbReference type="Proteomes" id="UP000264310">
    <property type="component" value="Unassembled WGS sequence"/>
</dbReference>
<evidence type="ECO:0000256" key="4">
    <source>
        <dbReference type="PROSITE-ProRule" id="PRU00284"/>
    </source>
</evidence>
<dbReference type="Gene3D" id="3.30.450.20">
    <property type="entry name" value="PAS domain"/>
    <property type="match status" value="2"/>
</dbReference>
<feature type="region of interest" description="Disordered" evidence="5">
    <location>
        <begin position="572"/>
        <end position="591"/>
    </location>
</feature>
<evidence type="ECO:0000313" key="10">
    <source>
        <dbReference type="Proteomes" id="UP000264310"/>
    </source>
</evidence>
<dbReference type="GO" id="GO:0004888">
    <property type="term" value="F:transmembrane signaling receptor activity"/>
    <property type="evidence" value="ECO:0007669"/>
    <property type="project" value="InterPro"/>
</dbReference>
<dbReference type="FunFam" id="1.10.287.950:FF:000001">
    <property type="entry name" value="Methyl-accepting chemotaxis sensory transducer"/>
    <property type="match status" value="1"/>
</dbReference>
<reference evidence="9 10" key="1">
    <citation type="submission" date="2018-08" db="EMBL/GenBank/DDBJ databases">
        <title>Fulvimarina sp. 85, whole genome shotgun sequence.</title>
        <authorList>
            <person name="Tuo L."/>
        </authorList>
    </citation>
    <scope>NUCLEOTIDE SEQUENCE [LARGE SCALE GENOMIC DNA]</scope>
    <source>
        <strain evidence="9 10">85</strain>
    </source>
</reference>
<accession>A0A371X807</accession>
<dbReference type="InterPro" id="IPR004089">
    <property type="entry name" value="MCPsignal_dom"/>
</dbReference>
<dbReference type="SMART" id="SM00091">
    <property type="entry name" value="PAS"/>
    <property type="match status" value="2"/>
</dbReference>
<keyword evidence="10" id="KW-1185">Reference proteome</keyword>
<feature type="domain" description="PAC" evidence="8">
    <location>
        <begin position="206"/>
        <end position="258"/>
    </location>
</feature>
<feature type="domain" description="PAS" evidence="7">
    <location>
        <begin position="130"/>
        <end position="186"/>
    </location>
</feature>
<dbReference type="SUPFAM" id="SSF58104">
    <property type="entry name" value="Methyl-accepting chemotaxis protein (MCP) signaling domain"/>
    <property type="match status" value="1"/>
</dbReference>
<comment type="caution">
    <text evidence="9">The sequence shown here is derived from an EMBL/GenBank/DDBJ whole genome shotgun (WGS) entry which is preliminary data.</text>
</comment>
<name>A0A371X807_9HYPH</name>
<dbReference type="CDD" id="cd00130">
    <property type="entry name" value="PAS"/>
    <property type="match status" value="2"/>
</dbReference>
<dbReference type="InterPro" id="IPR035965">
    <property type="entry name" value="PAS-like_dom_sf"/>
</dbReference>
<dbReference type="EMBL" id="QURL01000002">
    <property type="protein sequence ID" value="RFC65365.1"/>
    <property type="molecule type" value="Genomic_DNA"/>
</dbReference>
<evidence type="ECO:0000259" key="7">
    <source>
        <dbReference type="PROSITE" id="PS50112"/>
    </source>
</evidence>
<dbReference type="InterPro" id="IPR001610">
    <property type="entry name" value="PAC"/>
</dbReference>
<dbReference type="CDD" id="cd11386">
    <property type="entry name" value="MCP_signal"/>
    <property type="match status" value="1"/>
</dbReference>
<protein>
    <submittedName>
        <fullName evidence="9">PAS domain S-box protein</fullName>
    </submittedName>
</protein>
<dbReference type="InterPro" id="IPR000700">
    <property type="entry name" value="PAS-assoc_C"/>
</dbReference>
<dbReference type="SUPFAM" id="SSF55785">
    <property type="entry name" value="PYP-like sensor domain (PAS domain)"/>
    <property type="match status" value="2"/>
</dbReference>
<dbReference type="PROSITE" id="PS50111">
    <property type="entry name" value="CHEMOTAXIS_TRANSDUC_2"/>
    <property type="match status" value="1"/>
</dbReference>
<dbReference type="PROSITE" id="PS50112">
    <property type="entry name" value="PAS"/>
    <property type="match status" value="2"/>
</dbReference>
<dbReference type="InterPro" id="IPR013655">
    <property type="entry name" value="PAS_fold_3"/>
</dbReference>
<dbReference type="NCBIfam" id="TIGR00229">
    <property type="entry name" value="sensory_box"/>
    <property type="match status" value="2"/>
</dbReference>
<dbReference type="PANTHER" id="PTHR43531:SF11">
    <property type="entry name" value="METHYL-ACCEPTING CHEMOTAXIS PROTEIN 3"/>
    <property type="match status" value="1"/>
</dbReference>
<feature type="compositionally biased region" description="Polar residues" evidence="5">
    <location>
        <begin position="572"/>
        <end position="582"/>
    </location>
</feature>
<dbReference type="GO" id="GO:0016020">
    <property type="term" value="C:membrane"/>
    <property type="evidence" value="ECO:0007669"/>
    <property type="project" value="UniProtKB-SubCell"/>
</dbReference>
<keyword evidence="2" id="KW-0145">Chemotaxis</keyword>
<dbReference type="InterPro" id="IPR000014">
    <property type="entry name" value="PAS"/>
</dbReference>
<feature type="domain" description="PAS" evidence="7">
    <location>
        <begin position="8"/>
        <end position="65"/>
    </location>
</feature>
<gene>
    <name evidence="9" type="ORF">DYI37_05950</name>
</gene>
<dbReference type="PROSITE" id="PS50113">
    <property type="entry name" value="PAC"/>
    <property type="match status" value="2"/>
</dbReference>
<evidence type="ECO:0000256" key="2">
    <source>
        <dbReference type="ARBA" id="ARBA00022500"/>
    </source>
</evidence>
<dbReference type="Gene3D" id="1.10.287.950">
    <property type="entry name" value="Methyl-accepting chemotaxis protein"/>
    <property type="match status" value="1"/>
</dbReference>
<dbReference type="PRINTS" id="PR00260">
    <property type="entry name" value="CHEMTRNSDUCR"/>
</dbReference>
<proteinExistence type="inferred from homology"/>
<dbReference type="GO" id="GO:0007165">
    <property type="term" value="P:signal transduction"/>
    <property type="evidence" value="ECO:0007669"/>
    <property type="project" value="UniProtKB-KW"/>
</dbReference>
<evidence type="ECO:0000313" key="9">
    <source>
        <dbReference type="EMBL" id="RFC65365.1"/>
    </source>
</evidence>
<dbReference type="GO" id="GO:0006935">
    <property type="term" value="P:chemotaxis"/>
    <property type="evidence" value="ECO:0007669"/>
    <property type="project" value="UniProtKB-KW"/>
</dbReference>
<evidence type="ECO:0000256" key="1">
    <source>
        <dbReference type="ARBA" id="ARBA00004370"/>
    </source>
</evidence>
<dbReference type="SMART" id="SM00283">
    <property type="entry name" value="MA"/>
    <property type="match status" value="1"/>
</dbReference>
<evidence type="ECO:0000256" key="5">
    <source>
        <dbReference type="SAM" id="MobiDB-lite"/>
    </source>
</evidence>
<dbReference type="Pfam" id="PF00015">
    <property type="entry name" value="MCPsignal"/>
    <property type="match status" value="1"/>
</dbReference>
<evidence type="ECO:0000259" key="6">
    <source>
        <dbReference type="PROSITE" id="PS50111"/>
    </source>
</evidence>
<dbReference type="SMART" id="SM00086">
    <property type="entry name" value="PAC"/>
    <property type="match status" value="2"/>
</dbReference>
<feature type="domain" description="Methyl-accepting transducer" evidence="6">
    <location>
        <begin position="304"/>
        <end position="533"/>
    </location>
</feature>
<comment type="subcellular location">
    <subcellularLocation>
        <location evidence="1">Membrane</location>
    </subcellularLocation>
</comment>